<dbReference type="InParanoid" id="A0A0C3GPH5"/>
<gene>
    <name evidence="1" type="ORF">PILCRDRAFT_480</name>
</gene>
<name>A0A0C3GPH5_PILCF</name>
<reference evidence="2" key="2">
    <citation type="submission" date="2015-01" db="EMBL/GenBank/DDBJ databases">
        <title>Evolutionary Origins and Diversification of the Mycorrhizal Mutualists.</title>
        <authorList>
            <consortium name="DOE Joint Genome Institute"/>
            <consortium name="Mycorrhizal Genomics Consortium"/>
            <person name="Kohler A."/>
            <person name="Kuo A."/>
            <person name="Nagy L.G."/>
            <person name="Floudas D."/>
            <person name="Copeland A."/>
            <person name="Barry K.W."/>
            <person name="Cichocki N."/>
            <person name="Veneault-Fourrey C."/>
            <person name="LaButti K."/>
            <person name="Lindquist E.A."/>
            <person name="Lipzen A."/>
            <person name="Lundell T."/>
            <person name="Morin E."/>
            <person name="Murat C."/>
            <person name="Riley R."/>
            <person name="Ohm R."/>
            <person name="Sun H."/>
            <person name="Tunlid A."/>
            <person name="Henrissat B."/>
            <person name="Grigoriev I.V."/>
            <person name="Hibbett D.S."/>
            <person name="Martin F."/>
        </authorList>
    </citation>
    <scope>NUCLEOTIDE SEQUENCE [LARGE SCALE GENOMIC DNA]</scope>
    <source>
        <strain evidence="2">F 1598</strain>
    </source>
</reference>
<dbReference type="HOGENOM" id="CLU_1835874_0_0_1"/>
<protein>
    <submittedName>
        <fullName evidence="1">Uncharacterized protein</fullName>
    </submittedName>
</protein>
<dbReference type="EMBL" id="KN832970">
    <property type="protein sequence ID" value="KIM92451.1"/>
    <property type="molecule type" value="Genomic_DNA"/>
</dbReference>
<reference evidence="1 2" key="1">
    <citation type="submission" date="2014-04" db="EMBL/GenBank/DDBJ databases">
        <authorList>
            <consortium name="DOE Joint Genome Institute"/>
            <person name="Kuo A."/>
            <person name="Tarkka M."/>
            <person name="Buscot F."/>
            <person name="Kohler A."/>
            <person name="Nagy L.G."/>
            <person name="Floudas D."/>
            <person name="Copeland A."/>
            <person name="Barry K.W."/>
            <person name="Cichocki N."/>
            <person name="Veneault-Fourrey C."/>
            <person name="LaButti K."/>
            <person name="Lindquist E.A."/>
            <person name="Lipzen A."/>
            <person name="Lundell T."/>
            <person name="Morin E."/>
            <person name="Murat C."/>
            <person name="Sun H."/>
            <person name="Tunlid A."/>
            <person name="Henrissat B."/>
            <person name="Grigoriev I.V."/>
            <person name="Hibbett D.S."/>
            <person name="Martin F."/>
            <person name="Nordberg H.P."/>
            <person name="Cantor M.N."/>
            <person name="Hua S.X."/>
        </authorList>
    </citation>
    <scope>NUCLEOTIDE SEQUENCE [LARGE SCALE GENOMIC DNA]</scope>
    <source>
        <strain evidence="1 2">F 1598</strain>
    </source>
</reference>
<sequence length="140" mass="15540">MVCFSLPRNCVRLDINTVILDHTQPTGLQKKDTEQMEFLLTLPKVSHEPDTMKYKSSVSSRVGLSRFSKPSSAPTGTTATFIFCTSSLQDLRNCLYSLLPMSHSQSSFWRLWDGSSTAVRGLMGLVIGFQRRATGLTSTT</sequence>
<organism evidence="1 2">
    <name type="scientific">Piloderma croceum (strain F 1598)</name>
    <dbReference type="NCBI Taxonomy" id="765440"/>
    <lineage>
        <taxon>Eukaryota</taxon>
        <taxon>Fungi</taxon>
        <taxon>Dikarya</taxon>
        <taxon>Basidiomycota</taxon>
        <taxon>Agaricomycotina</taxon>
        <taxon>Agaricomycetes</taxon>
        <taxon>Agaricomycetidae</taxon>
        <taxon>Atheliales</taxon>
        <taxon>Atheliaceae</taxon>
        <taxon>Piloderma</taxon>
    </lineage>
</organism>
<accession>A0A0C3GPH5</accession>
<keyword evidence="2" id="KW-1185">Reference proteome</keyword>
<dbReference type="Proteomes" id="UP000054166">
    <property type="component" value="Unassembled WGS sequence"/>
</dbReference>
<evidence type="ECO:0000313" key="1">
    <source>
        <dbReference type="EMBL" id="KIM92451.1"/>
    </source>
</evidence>
<proteinExistence type="predicted"/>
<evidence type="ECO:0000313" key="2">
    <source>
        <dbReference type="Proteomes" id="UP000054166"/>
    </source>
</evidence>
<dbReference type="AlphaFoldDB" id="A0A0C3GPH5"/>